<feature type="transmembrane region" description="Helical" evidence="1">
    <location>
        <begin position="147"/>
        <end position="166"/>
    </location>
</feature>
<evidence type="ECO:0000313" key="3">
    <source>
        <dbReference type="Proteomes" id="UP000322791"/>
    </source>
</evidence>
<name>A0A5D6V9K5_9BACT</name>
<reference evidence="2 3" key="1">
    <citation type="submission" date="2019-08" db="EMBL/GenBank/DDBJ databases">
        <authorList>
            <person name="Seo M.-J."/>
        </authorList>
    </citation>
    <scope>NUCLEOTIDE SEQUENCE [LARGE SCALE GENOMIC DNA]</scope>
    <source>
        <strain evidence="2 3">KIGAM108</strain>
    </source>
</reference>
<dbReference type="EMBL" id="VTHL01000004">
    <property type="protein sequence ID" value="TYZ11915.1"/>
    <property type="molecule type" value="Genomic_DNA"/>
</dbReference>
<keyword evidence="1" id="KW-1133">Transmembrane helix</keyword>
<feature type="transmembrane region" description="Helical" evidence="1">
    <location>
        <begin position="95"/>
        <end position="116"/>
    </location>
</feature>
<keyword evidence="1" id="KW-0472">Membrane</keyword>
<keyword evidence="1" id="KW-0812">Transmembrane</keyword>
<dbReference type="RefSeq" id="WP_149070095.1">
    <property type="nucleotide sequence ID" value="NZ_VTHL01000004.1"/>
</dbReference>
<proteinExistence type="predicted"/>
<feature type="transmembrane region" description="Helical" evidence="1">
    <location>
        <begin position="25"/>
        <end position="43"/>
    </location>
</feature>
<feature type="transmembrane region" description="Helical" evidence="1">
    <location>
        <begin position="211"/>
        <end position="230"/>
    </location>
</feature>
<evidence type="ECO:0008006" key="4">
    <source>
        <dbReference type="Google" id="ProtNLM"/>
    </source>
</evidence>
<feature type="transmembrane region" description="Helical" evidence="1">
    <location>
        <begin position="172"/>
        <end position="191"/>
    </location>
</feature>
<comment type="caution">
    <text evidence="2">The sequence shown here is derived from an EMBL/GenBank/DDBJ whole genome shotgun (WGS) entry which is preliminary data.</text>
</comment>
<accession>A0A5D6V9K5</accession>
<dbReference type="Proteomes" id="UP000322791">
    <property type="component" value="Unassembled WGS sequence"/>
</dbReference>
<feature type="transmembrane region" description="Helical" evidence="1">
    <location>
        <begin position="122"/>
        <end position="140"/>
    </location>
</feature>
<evidence type="ECO:0000313" key="2">
    <source>
        <dbReference type="EMBL" id="TYZ11915.1"/>
    </source>
</evidence>
<dbReference type="AlphaFoldDB" id="A0A5D6V9K5"/>
<gene>
    <name evidence="2" type="ORF">FY528_06065</name>
</gene>
<keyword evidence="3" id="KW-1185">Reference proteome</keyword>
<protein>
    <recommendedName>
        <fullName evidence="4">Prenyltransferase</fullName>
    </recommendedName>
</protein>
<sequence>MNLLRFLLPYTYFYGSRVKGLKYNLYYLIIDWFVPFVFLTFCLNLDWQQALLKFVLAYLAFISIYEIGYLGNDVYSVRTETNPRRRVKDFDPSDATVAIWVLVRVAAFVAISWYLGVLTNPLWLAFYGVLALFFYLHNVLKEKELKVMTFVNLAFVRYFAPIFIFLTPEQLMLFAAPVFLNYVFYRTLMYIDSKGMLNMPSRRLPSYKVNYYLLAGGVSLLLSLMGHSWVPLAVTGYYLAFWLAVRMAGIEPPQAE</sequence>
<organism evidence="2 3">
    <name type="scientific">Hymenobacter lutimineralis</name>
    <dbReference type="NCBI Taxonomy" id="2606448"/>
    <lineage>
        <taxon>Bacteria</taxon>
        <taxon>Pseudomonadati</taxon>
        <taxon>Bacteroidota</taxon>
        <taxon>Cytophagia</taxon>
        <taxon>Cytophagales</taxon>
        <taxon>Hymenobacteraceae</taxon>
        <taxon>Hymenobacter</taxon>
    </lineage>
</organism>
<feature type="transmembrane region" description="Helical" evidence="1">
    <location>
        <begin position="55"/>
        <end position="75"/>
    </location>
</feature>
<evidence type="ECO:0000256" key="1">
    <source>
        <dbReference type="SAM" id="Phobius"/>
    </source>
</evidence>